<proteinExistence type="predicted"/>
<comment type="subcellular location">
    <subcellularLocation>
        <location evidence="1">Cell membrane</location>
        <topology evidence="1">Multi-pass membrane protein</topology>
    </subcellularLocation>
</comment>
<evidence type="ECO:0000313" key="8">
    <source>
        <dbReference type="Proteomes" id="UP000198728"/>
    </source>
</evidence>
<keyword evidence="2" id="KW-1003">Cell membrane</keyword>
<dbReference type="OrthoDB" id="9804822at2"/>
<dbReference type="EMBL" id="FOLG01000004">
    <property type="protein sequence ID" value="SFC39845.1"/>
    <property type="molecule type" value="Genomic_DNA"/>
</dbReference>
<dbReference type="RefSeq" id="WP_093360535.1">
    <property type="nucleotide sequence ID" value="NZ_FOLG01000004.1"/>
</dbReference>
<organism evidence="7 8">
    <name type="scientific">Tropicimonas isoalkanivorans</name>
    <dbReference type="NCBI Taxonomy" id="441112"/>
    <lineage>
        <taxon>Bacteria</taxon>
        <taxon>Pseudomonadati</taxon>
        <taxon>Pseudomonadota</taxon>
        <taxon>Alphaproteobacteria</taxon>
        <taxon>Rhodobacterales</taxon>
        <taxon>Roseobacteraceae</taxon>
        <taxon>Tropicimonas</taxon>
    </lineage>
</organism>
<feature type="transmembrane region" description="Helical" evidence="6">
    <location>
        <begin position="6"/>
        <end position="29"/>
    </location>
</feature>
<evidence type="ECO:0000256" key="3">
    <source>
        <dbReference type="ARBA" id="ARBA00022692"/>
    </source>
</evidence>
<evidence type="ECO:0000256" key="4">
    <source>
        <dbReference type="ARBA" id="ARBA00022989"/>
    </source>
</evidence>
<sequence length="213" mass="21845">MEFTAPLLAYAAALAIAAIIPGPGVAALVGQSLAGGMRASVFFLIGLALGDLTYLTFAVAGLAVVAQTFAGAFILLKIAGGAYLVYLAYRIWTSDAAATTITKSDGTSGLAATVAGYTITMSNPKTIIFYLALVPTVVDLKTIGVSQWAVLCLVTVAVLGATLIPYAILADRARAVLGRSTSLRRLNMWAAGFIGAAGVVILGEAARAMTRRT</sequence>
<feature type="transmembrane region" description="Helical" evidence="6">
    <location>
        <begin position="41"/>
        <end position="63"/>
    </location>
</feature>
<keyword evidence="5 6" id="KW-0472">Membrane</keyword>
<dbReference type="Proteomes" id="UP000198728">
    <property type="component" value="Unassembled WGS sequence"/>
</dbReference>
<reference evidence="7 8" key="1">
    <citation type="submission" date="2016-10" db="EMBL/GenBank/DDBJ databases">
        <authorList>
            <person name="de Groot N.N."/>
        </authorList>
    </citation>
    <scope>NUCLEOTIDE SEQUENCE [LARGE SCALE GENOMIC DNA]</scope>
    <source>
        <strain evidence="7 8">DSM 19548</strain>
    </source>
</reference>
<dbReference type="STRING" id="441112.SAMN04488094_104222"/>
<keyword evidence="8" id="KW-1185">Reference proteome</keyword>
<feature type="transmembrane region" description="Helical" evidence="6">
    <location>
        <begin position="188"/>
        <end position="206"/>
    </location>
</feature>
<dbReference type="GO" id="GO:0015171">
    <property type="term" value="F:amino acid transmembrane transporter activity"/>
    <property type="evidence" value="ECO:0007669"/>
    <property type="project" value="TreeGrafter"/>
</dbReference>
<dbReference type="InterPro" id="IPR001123">
    <property type="entry name" value="LeuE-type"/>
</dbReference>
<evidence type="ECO:0000256" key="1">
    <source>
        <dbReference type="ARBA" id="ARBA00004651"/>
    </source>
</evidence>
<feature type="transmembrane region" description="Helical" evidence="6">
    <location>
        <begin position="148"/>
        <end position="168"/>
    </location>
</feature>
<dbReference type="PANTHER" id="PTHR30086:SF20">
    <property type="entry name" value="ARGININE EXPORTER PROTEIN ARGO-RELATED"/>
    <property type="match status" value="1"/>
</dbReference>
<evidence type="ECO:0000256" key="2">
    <source>
        <dbReference type="ARBA" id="ARBA00022475"/>
    </source>
</evidence>
<evidence type="ECO:0000313" key="7">
    <source>
        <dbReference type="EMBL" id="SFC39845.1"/>
    </source>
</evidence>
<keyword evidence="4 6" id="KW-1133">Transmembrane helix</keyword>
<accession>A0A1I1IUI1</accession>
<protein>
    <submittedName>
        <fullName evidence="7">Threonine/homoserine/homoserine lactone efflux protein</fullName>
    </submittedName>
</protein>
<keyword evidence="3 6" id="KW-0812">Transmembrane</keyword>
<gene>
    <name evidence="7" type="ORF">SAMN04488094_104222</name>
</gene>
<evidence type="ECO:0000256" key="5">
    <source>
        <dbReference type="ARBA" id="ARBA00023136"/>
    </source>
</evidence>
<dbReference type="PANTHER" id="PTHR30086">
    <property type="entry name" value="ARGININE EXPORTER PROTEIN ARGO"/>
    <property type="match status" value="1"/>
</dbReference>
<evidence type="ECO:0000256" key="6">
    <source>
        <dbReference type="SAM" id="Phobius"/>
    </source>
</evidence>
<feature type="transmembrane region" description="Helical" evidence="6">
    <location>
        <begin position="69"/>
        <end position="89"/>
    </location>
</feature>
<name>A0A1I1IUI1_9RHOB</name>
<dbReference type="GO" id="GO:0005886">
    <property type="term" value="C:plasma membrane"/>
    <property type="evidence" value="ECO:0007669"/>
    <property type="project" value="UniProtKB-SubCell"/>
</dbReference>
<dbReference type="Pfam" id="PF01810">
    <property type="entry name" value="LysE"/>
    <property type="match status" value="1"/>
</dbReference>
<dbReference type="AlphaFoldDB" id="A0A1I1IUI1"/>